<organism evidence="1">
    <name type="scientific">Candidatus Moduliflexus flocculans</name>
    <dbReference type="NCBI Taxonomy" id="1499966"/>
    <lineage>
        <taxon>Bacteria</taxon>
        <taxon>Candidatus Moduliflexota</taxon>
        <taxon>Candidatus Moduliflexia</taxon>
        <taxon>Candidatus Moduliflexales</taxon>
        <taxon>Candidatus Moduliflexaceae</taxon>
    </lineage>
</organism>
<evidence type="ECO:0008006" key="3">
    <source>
        <dbReference type="Google" id="ProtNLM"/>
    </source>
</evidence>
<dbReference type="Pfam" id="PF12675">
    <property type="entry name" value="DUF3795"/>
    <property type="match status" value="1"/>
</dbReference>
<dbReference type="HOGENOM" id="CLU_129665_0_0_0"/>
<dbReference type="AlphaFoldDB" id="A0A081BQY8"/>
<evidence type="ECO:0000313" key="2">
    <source>
        <dbReference type="Proteomes" id="UP000030700"/>
    </source>
</evidence>
<evidence type="ECO:0000313" key="1">
    <source>
        <dbReference type="EMBL" id="GAK53819.1"/>
    </source>
</evidence>
<proteinExistence type="predicted"/>
<dbReference type="STRING" id="1499966.U14_05093"/>
<name>A0A081BQY8_9BACT</name>
<accession>A0A081BQY8</accession>
<dbReference type="InterPro" id="IPR024227">
    <property type="entry name" value="DUF3795"/>
</dbReference>
<gene>
    <name evidence="1" type="ORF">U14_05093</name>
</gene>
<keyword evidence="2" id="KW-1185">Reference proteome</keyword>
<dbReference type="EMBL" id="DF820460">
    <property type="protein sequence ID" value="GAK53819.1"/>
    <property type="molecule type" value="Genomic_DNA"/>
</dbReference>
<dbReference type="Proteomes" id="UP000030700">
    <property type="component" value="Unassembled WGS sequence"/>
</dbReference>
<protein>
    <recommendedName>
        <fullName evidence="3">DUF3795 domain-containing protein</fullName>
    </recommendedName>
</protein>
<reference evidence="1" key="1">
    <citation type="journal article" date="2015" name="PeerJ">
        <title>First genomic representation of candidate bacterial phylum KSB3 points to enhanced environmental sensing as a trigger of wastewater bulking.</title>
        <authorList>
            <person name="Sekiguchi Y."/>
            <person name="Ohashi A."/>
            <person name="Parks D.H."/>
            <person name="Yamauchi T."/>
            <person name="Tyson G.W."/>
            <person name="Hugenholtz P."/>
        </authorList>
    </citation>
    <scope>NUCLEOTIDE SEQUENCE [LARGE SCALE GENOMIC DNA]</scope>
</reference>
<sequence length="169" mass="19384">MVMNMEQLNYESYCGLYCGACDILTAYKRGEERNQPPEWNDLPEPIRRHIPAAPIRCHGCKTDTVFQGCAKCPIRKCAKKKSGLESCLDCKKYPCLLHKIAKIVITVQKLEKKLPHLKCKSDNLAVIREKGMPAWLEEQRRAWECPDCHASFSWYQTECSQCGKRLSSS</sequence>